<dbReference type="HAMAP" id="MF_01467">
    <property type="entry name" value="Hypx_phosphoribosyltr"/>
    <property type="match status" value="1"/>
</dbReference>
<dbReference type="NCBIfam" id="NF040646">
    <property type="entry name" value="HPT_Archaea"/>
    <property type="match status" value="1"/>
</dbReference>
<dbReference type="InterPro" id="IPR026597">
    <property type="entry name" value="HGPRTase-like"/>
</dbReference>
<dbReference type="NCBIfam" id="NF002635">
    <property type="entry name" value="PRK02304.1-4"/>
    <property type="match status" value="1"/>
</dbReference>
<evidence type="ECO:0000256" key="1">
    <source>
        <dbReference type="ARBA" id="ARBA00022679"/>
    </source>
</evidence>
<dbReference type="Pfam" id="PF00156">
    <property type="entry name" value="Pribosyltran"/>
    <property type="match status" value="1"/>
</dbReference>
<comment type="function">
    <text evidence="3">May catalyze a purine salvage reaction, the substrate is unknown.</text>
</comment>
<dbReference type="GeneID" id="36512625"/>
<dbReference type="AlphaFoldDB" id="A0A2R4X274"/>
<dbReference type="Proteomes" id="UP000244727">
    <property type="component" value="Chromosome"/>
</dbReference>
<keyword evidence="2 3" id="KW-0660">Purine salvage</keyword>
<dbReference type="EC" id="2.4.2.-" evidence="3"/>
<keyword evidence="6" id="KW-1185">Reference proteome</keyword>
<keyword evidence="5" id="KW-0328">Glycosyltransferase</keyword>
<dbReference type="CDD" id="cd06223">
    <property type="entry name" value="PRTases_typeI"/>
    <property type="match status" value="1"/>
</dbReference>
<organism evidence="5 6">
    <name type="scientific">Halococcoides cellulosivorans</name>
    <dbReference type="NCBI Taxonomy" id="1679096"/>
    <lineage>
        <taxon>Archaea</taxon>
        <taxon>Methanobacteriati</taxon>
        <taxon>Methanobacteriota</taxon>
        <taxon>Stenosarchaea group</taxon>
        <taxon>Halobacteria</taxon>
        <taxon>Halobacteriales</taxon>
        <taxon>Haloarculaceae</taxon>
        <taxon>Halococcoides</taxon>
    </lineage>
</organism>
<dbReference type="PANTHER" id="PTHR43864:SF1">
    <property type="entry name" value="XANTHINE PHOSPHORIBOSYLTRANSFERASE"/>
    <property type="match status" value="1"/>
</dbReference>
<dbReference type="GO" id="GO:0016757">
    <property type="term" value="F:glycosyltransferase activity"/>
    <property type="evidence" value="ECO:0007669"/>
    <property type="project" value="UniProtKB-KW"/>
</dbReference>
<dbReference type="GO" id="GO:0006166">
    <property type="term" value="P:purine ribonucleoside salvage"/>
    <property type="evidence" value="ECO:0007669"/>
    <property type="project" value="UniProtKB-KW"/>
</dbReference>
<comment type="similarity">
    <text evidence="3">Belongs to the purine/pyrimidine phosphoribosyltransferase family. Archaeal HPRT subfamily.</text>
</comment>
<evidence type="ECO:0000256" key="2">
    <source>
        <dbReference type="ARBA" id="ARBA00022726"/>
    </source>
</evidence>
<dbReference type="KEGG" id="harc:HARCEL1_08920"/>
<name>A0A2R4X274_9EURY</name>
<dbReference type="PANTHER" id="PTHR43864">
    <property type="entry name" value="HYPOXANTHINE/GUANINE PHOSPHORIBOSYLTRANSFERASE"/>
    <property type="match status" value="1"/>
</dbReference>
<reference evidence="5 6" key="1">
    <citation type="submission" date="2018-04" db="EMBL/GenBank/DDBJ databases">
        <title>Halococcoides cellulosivorans gen. nov., sp. nov., an extremely halophilic cellulose-utilizing haloarchaeon from hypersaline lakes.</title>
        <authorList>
            <person name="Sorokin D.Y."/>
            <person name="Toshchakov S.V."/>
            <person name="Samarov N.I."/>
            <person name="Korzhenkov A."/>
            <person name="Kublanov I.V."/>
        </authorList>
    </citation>
    <scope>NUCLEOTIDE SEQUENCE [LARGE SCALE GENOMIC DNA]</scope>
    <source>
        <strain evidence="5 6">HArcel1</strain>
    </source>
</reference>
<dbReference type="InterPro" id="IPR050118">
    <property type="entry name" value="Pur/Pyrimidine_PRTase"/>
</dbReference>
<sequence>MDRLERSLLETPVIEKEGYHYFVHPISDGVPTLKPALLREIVVRIIRAADVENVDKIVTPAAMGIHISTGVSMMTDVPLVVVRKREYGLDGEVSLQQVTGYSESEMFINDVHAGDRVLVIDDVLSTGGTLDAIVGALDSIGADIVDIVAVIEKVGGGNEMADREESVTSLVRVEMVDGEVTIVE</sequence>
<proteinExistence type="inferred from homology"/>
<dbReference type="InterPro" id="IPR029057">
    <property type="entry name" value="PRTase-like"/>
</dbReference>
<dbReference type="EMBL" id="CP028858">
    <property type="protein sequence ID" value="AWB27823.1"/>
    <property type="molecule type" value="Genomic_DNA"/>
</dbReference>
<evidence type="ECO:0000259" key="4">
    <source>
        <dbReference type="Pfam" id="PF00156"/>
    </source>
</evidence>
<evidence type="ECO:0000256" key="3">
    <source>
        <dbReference type="HAMAP-Rule" id="MF_01467"/>
    </source>
</evidence>
<dbReference type="InterPro" id="IPR000836">
    <property type="entry name" value="PRTase_dom"/>
</dbReference>
<dbReference type="RefSeq" id="WP_108382559.1">
    <property type="nucleotide sequence ID" value="NZ_CP028858.1"/>
</dbReference>
<dbReference type="SUPFAM" id="SSF53271">
    <property type="entry name" value="PRTase-like"/>
    <property type="match status" value="1"/>
</dbReference>
<protein>
    <recommendedName>
        <fullName evidence="3">HGPRTase-like protein</fullName>
        <ecNumber evidence="3">2.4.2.-</ecNumber>
    </recommendedName>
</protein>
<keyword evidence="1 3" id="KW-0808">Transferase</keyword>
<feature type="domain" description="Phosphoribosyltransferase" evidence="4">
    <location>
        <begin position="38"/>
        <end position="155"/>
    </location>
</feature>
<dbReference type="Gene3D" id="3.40.50.2020">
    <property type="match status" value="1"/>
</dbReference>
<accession>A0A2R4X274</accession>
<evidence type="ECO:0000313" key="6">
    <source>
        <dbReference type="Proteomes" id="UP000244727"/>
    </source>
</evidence>
<gene>
    <name evidence="5" type="ORF">HARCEL1_08920</name>
</gene>
<evidence type="ECO:0000313" key="5">
    <source>
        <dbReference type="EMBL" id="AWB27823.1"/>
    </source>
</evidence>